<comment type="caution">
    <text evidence="2">Lacks conserved residue(s) required for the propagation of feature annotation.</text>
</comment>
<evidence type="ECO:0000256" key="2">
    <source>
        <dbReference type="PROSITE-ProRule" id="PRU00124"/>
    </source>
</evidence>
<feature type="disulfide bond" evidence="2">
    <location>
        <begin position="39"/>
        <end position="54"/>
    </location>
</feature>
<organism evidence="3">
    <name type="scientific">Pundamilia nyererei</name>
    <dbReference type="NCBI Taxonomy" id="303518"/>
    <lineage>
        <taxon>Eukaryota</taxon>
        <taxon>Metazoa</taxon>
        <taxon>Chordata</taxon>
        <taxon>Craniata</taxon>
        <taxon>Vertebrata</taxon>
        <taxon>Euteleostomi</taxon>
        <taxon>Actinopterygii</taxon>
        <taxon>Neopterygii</taxon>
        <taxon>Teleostei</taxon>
        <taxon>Neoteleostei</taxon>
        <taxon>Acanthomorphata</taxon>
        <taxon>Ovalentaria</taxon>
        <taxon>Cichlomorphae</taxon>
        <taxon>Cichliformes</taxon>
        <taxon>Cichlidae</taxon>
        <taxon>African cichlids</taxon>
        <taxon>Pseudocrenilabrinae</taxon>
        <taxon>Haplochromini</taxon>
        <taxon>Pundamilia</taxon>
    </lineage>
</organism>
<reference evidence="3" key="1">
    <citation type="submission" date="2023-09" db="UniProtKB">
        <authorList>
            <consortium name="Ensembl"/>
        </authorList>
    </citation>
    <scope>IDENTIFICATION</scope>
</reference>
<dbReference type="Gene3D" id="4.10.400.10">
    <property type="entry name" value="Low-density Lipoprotein Receptor"/>
    <property type="match status" value="1"/>
</dbReference>
<proteinExistence type="predicted"/>
<dbReference type="Pfam" id="PF00057">
    <property type="entry name" value="Ldl_recept_a"/>
    <property type="match status" value="1"/>
</dbReference>
<accession>A0A3B4FFI4</accession>
<dbReference type="AlphaFoldDB" id="A0A3B4FFI4"/>
<evidence type="ECO:0000256" key="1">
    <source>
        <dbReference type="ARBA" id="ARBA00023157"/>
    </source>
</evidence>
<dbReference type="InterPro" id="IPR036055">
    <property type="entry name" value="LDL_receptor-like_sf"/>
</dbReference>
<dbReference type="InterPro" id="IPR023415">
    <property type="entry name" value="LDLR_class-A_CS"/>
</dbReference>
<evidence type="ECO:0000313" key="3">
    <source>
        <dbReference type="Ensembl" id="ENSPNYP00000008479.1"/>
    </source>
</evidence>
<dbReference type="SUPFAM" id="SSF57424">
    <property type="entry name" value="LDL receptor-like module"/>
    <property type="match status" value="1"/>
</dbReference>
<keyword evidence="1 2" id="KW-1015">Disulfide bond</keyword>
<dbReference type="CDD" id="cd00112">
    <property type="entry name" value="LDLa"/>
    <property type="match status" value="1"/>
</dbReference>
<dbReference type="PROSITE" id="PS50068">
    <property type="entry name" value="LDLRA_2"/>
    <property type="match status" value="1"/>
</dbReference>
<dbReference type="InterPro" id="IPR002172">
    <property type="entry name" value="LDrepeatLR_classA_rpt"/>
</dbReference>
<feature type="disulfide bond" evidence="2">
    <location>
        <begin position="27"/>
        <end position="45"/>
    </location>
</feature>
<dbReference type="Ensembl" id="ENSPNYT00000008681.1">
    <property type="protein sequence ID" value="ENSPNYP00000008479.1"/>
    <property type="gene ID" value="ENSPNYG00000006498.1"/>
</dbReference>
<dbReference type="PROSITE" id="PS01209">
    <property type="entry name" value="LDLRA_1"/>
    <property type="match status" value="1"/>
</dbReference>
<protein>
    <submittedName>
        <fullName evidence="3">Uncharacterized protein</fullName>
    </submittedName>
</protein>
<name>A0A3B4FFI4_9CICH</name>
<sequence length="117" mass="12787">MMSSSVSAQQGGGAGNSPAAGHDQFRCHNNLCISMKWLCDGQEDCKMGEDEKSCQETGEESSHHTLNHRAVLLCATFVVHNIVCIASVKNSIYSYYSFVGQRNIFFLSTVNSSECTL</sequence>
<dbReference type="SMART" id="SM00192">
    <property type="entry name" value="LDLa"/>
    <property type="match status" value="1"/>
</dbReference>
<dbReference type="STRING" id="303518.ENSPNYP00000008479"/>